<dbReference type="GO" id="GO:0004814">
    <property type="term" value="F:arginine-tRNA ligase activity"/>
    <property type="evidence" value="ECO:0007669"/>
    <property type="project" value="UniProtKB-EC"/>
</dbReference>
<dbReference type="InterPro" id="IPR008909">
    <property type="entry name" value="DALR_anticod-bd"/>
</dbReference>
<proteinExistence type="inferred from homology"/>
<evidence type="ECO:0000256" key="2">
    <source>
        <dbReference type="ARBA" id="ARBA00005594"/>
    </source>
</evidence>
<comment type="subunit">
    <text evidence="3">Monomer.</text>
</comment>
<dbReference type="Pfam" id="PF00750">
    <property type="entry name" value="tRNA-synt_1d"/>
    <property type="match status" value="1"/>
</dbReference>
<dbReference type="HAMAP" id="MF_00123">
    <property type="entry name" value="Arg_tRNA_synth"/>
    <property type="match status" value="1"/>
</dbReference>
<dbReference type="EC" id="6.1.1.19" evidence="4"/>
<dbReference type="PANTHER" id="PTHR11956">
    <property type="entry name" value="ARGINYL-TRNA SYNTHETASE"/>
    <property type="match status" value="1"/>
</dbReference>
<evidence type="ECO:0000256" key="8">
    <source>
        <dbReference type="ARBA" id="ARBA00022840"/>
    </source>
</evidence>
<name>A0A1R2B7K6_9CILI</name>
<dbReference type="SMART" id="SM00836">
    <property type="entry name" value="DALR_1"/>
    <property type="match status" value="1"/>
</dbReference>
<dbReference type="NCBIfam" id="TIGR00456">
    <property type="entry name" value="argS"/>
    <property type="match status" value="1"/>
</dbReference>
<dbReference type="InterPro" id="IPR005148">
    <property type="entry name" value="Arg-tRNA-synth_N"/>
</dbReference>
<feature type="domain" description="DALR anticodon binding" evidence="14">
    <location>
        <begin position="468"/>
        <end position="583"/>
    </location>
</feature>
<sequence>MKSLIGVLKDIISQAVSASIPISEPAVVTSAAAKFNMDFVSPIALTIFNKQKSSGCFGIKNAKDLATLIHSNIQSNPIVNQVEIATNGFLNIYINHEFIAGQITDLARGNFTLDIGLVKSKILVDFSSPNIAKEMHVGHLRSTIIGDAICRCLEFLGHDVARVNHLGDWGTQFGMLLCYLADKYPNWETSAPDISNLEEFYKAAKKEFDVNPEFKERARLRVVDLQSGEESAMKAWRYIFKVSREYLQIVYDRLDIKIEDFGESFYNPMLKGIRDELVERGFAVESEGALIFNVEGHSTPLMVQKTDGGYGYDSTDLAAVKHRLVTLGMQRAIYVTDSGQSTHFYALFDAAKTVGWHNPPSTRLDHAGFGVVLGPDGKKFKTREGGTVKLINLLNEAHDRAKAQLEKREQDPSIGNRTHLTPQDFEIAAEVLGMAAIKYFDLKQNRISTYAFSFDKMLDPKGNTAVYLIYAYARICSILEKLGEEVISESLSSTCILADKTEKNLALCICRLPDVLETVVDELALNKLCDLLYEISTKFSEFYTKCRVIGSAEQSSRIQLCIATKIVMKKIFNLLGIEPIEKI</sequence>
<dbReference type="EMBL" id="MPUH01000874">
    <property type="protein sequence ID" value="OMJ72783.1"/>
    <property type="molecule type" value="Genomic_DNA"/>
</dbReference>
<evidence type="ECO:0000313" key="17">
    <source>
        <dbReference type="Proteomes" id="UP000187209"/>
    </source>
</evidence>
<dbReference type="PROSITE" id="PS00178">
    <property type="entry name" value="AA_TRNA_LIGASE_I"/>
    <property type="match status" value="1"/>
</dbReference>
<dbReference type="FunFam" id="3.40.50.620:FF:000116">
    <property type="entry name" value="Arginine--tRNA ligase"/>
    <property type="match status" value="1"/>
</dbReference>
<evidence type="ECO:0000256" key="13">
    <source>
        <dbReference type="RuleBase" id="RU363038"/>
    </source>
</evidence>
<evidence type="ECO:0000313" key="16">
    <source>
        <dbReference type="EMBL" id="OMJ72783.1"/>
    </source>
</evidence>
<dbReference type="Pfam" id="PF03485">
    <property type="entry name" value="Arg_tRNA_synt_N"/>
    <property type="match status" value="1"/>
</dbReference>
<comment type="subcellular location">
    <subcellularLocation>
        <location evidence="1">Cytoplasm</location>
    </subcellularLocation>
</comment>
<dbReference type="InterPro" id="IPR001278">
    <property type="entry name" value="Arg-tRNA-ligase"/>
</dbReference>
<dbReference type="SUPFAM" id="SSF52374">
    <property type="entry name" value="Nucleotidylyl transferase"/>
    <property type="match status" value="1"/>
</dbReference>
<keyword evidence="9 13" id="KW-0648">Protein biosynthesis</keyword>
<dbReference type="Proteomes" id="UP000187209">
    <property type="component" value="Unassembled WGS sequence"/>
</dbReference>
<keyword evidence="10 13" id="KW-0030">Aminoacyl-tRNA synthetase</keyword>
<dbReference type="Gene3D" id="3.40.50.620">
    <property type="entry name" value="HUPs"/>
    <property type="match status" value="1"/>
</dbReference>
<dbReference type="FunFam" id="1.10.730.10:FF:000006">
    <property type="entry name" value="Arginyl-tRNA synthetase 2, mitochondrial"/>
    <property type="match status" value="1"/>
</dbReference>
<evidence type="ECO:0000256" key="1">
    <source>
        <dbReference type="ARBA" id="ARBA00004496"/>
    </source>
</evidence>
<dbReference type="Pfam" id="PF05746">
    <property type="entry name" value="DALR_1"/>
    <property type="match status" value="1"/>
</dbReference>
<accession>A0A1R2B7K6</accession>
<evidence type="ECO:0000256" key="5">
    <source>
        <dbReference type="ARBA" id="ARBA00022490"/>
    </source>
</evidence>
<dbReference type="PRINTS" id="PR01038">
    <property type="entry name" value="TRNASYNTHARG"/>
</dbReference>
<dbReference type="CDD" id="cd00671">
    <property type="entry name" value="ArgRS_core"/>
    <property type="match status" value="1"/>
</dbReference>
<dbReference type="OrthoDB" id="68056at2759"/>
<keyword evidence="8 13" id="KW-0067">ATP-binding</keyword>
<keyword evidence="7 13" id="KW-0547">Nucleotide-binding</keyword>
<reference evidence="16 17" key="1">
    <citation type="submission" date="2016-11" db="EMBL/GenBank/DDBJ databases">
        <title>The macronuclear genome of Stentor coeruleus: a giant cell with tiny introns.</title>
        <authorList>
            <person name="Slabodnick M."/>
            <person name="Ruby J.G."/>
            <person name="Reiff S.B."/>
            <person name="Swart E.C."/>
            <person name="Gosai S."/>
            <person name="Prabakaran S."/>
            <person name="Witkowska E."/>
            <person name="Larue G.E."/>
            <person name="Fisher S."/>
            <person name="Freeman R.M."/>
            <person name="Gunawardena J."/>
            <person name="Chu W."/>
            <person name="Stover N.A."/>
            <person name="Gregory B.D."/>
            <person name="Nowacki M."/>
            <person name="Derisi J."/>
            <person name="Roy S.W."/>
            <person name="Marshall W.F."/>
            <person name="Sood P."/>
        </authorList>
    </citation>
    <scope>NUCLEOTIDE SEQUENCE [LARGE SCALE GENOMIC DNA]</scope>
    <source>
        <strain evidence="16">WM001</strain>
    </source>
</reference>
<dbReference type="GO" id="GO:0005524">
    <property type="term" value="F:ATP binding"/>
    <property type="evidence" value="ECO:0007669"/>
    <property type="project" value="UniProtKB-KW"/>
</dbReference>
<dbReference type="Gene3D" id="3.30.1360.70">
    <property type="entry name" value="Arginyl tRNA synthetase N-terminal domain"/>
    <property type="match status" value="1"/>
</dbReference>
<dbReference type="InterPro" id="IPR036695">
    <property type="entry name" value="Arg-tRNA-synth_N_sf"/>
</dbReference>
<comment type="caution">
    <text evidence="16">The sequence shown here is derived from an EMBL/GenBank/DDBJ whole genome shotgun (WGS) entry which is preliminary data.</text>
</comment>
<dbReference type="AlphaFoldDB" id="A0A1R2B7K6"/>
<evidence type="ECO:0000256" key="10">
    <source>
        <dbReference type="ARBA" id="ARBA00023146"/>
    </source>
</evidence>
<dbReference type="InterPro" id="IPR009080">
    <property type="entry name" value="tRNAsynth_Ia_anticodon-bd"/>
</dbReference>
<keyword evidence="6 13" id="KW-0436">Ligase</keyword>
<evidence type="ECO:0000256" key="4">
    <source>
        <dbReference type="ARBA" id="ARBA00012837"/>
    </source>
</evidence>
<comment type="similarity">
    <text evidence="2 13">Belongs to the class-I aminoacyl-tRNA synthetase family.</text>
</comment>
<dbReference type="GO" id="GO:0005737">
    <property type="term" value="C:cytoplasm"/>
    <property type="evidence" value="ECO:0007669"/>
    <property type="project" value="UniProtKB-SubCell"/>
</dbReference>
<dbReference type="SUPFAM" id="SSF47323">
    <property type="entry name" value="Anticodon-binding domain of a subclass of class I aminoacyl-tRNA synthetases"/>
    <property type="match status" value="1"/>
</dbReference>
<dbReference type="InterPro" id="IPR001412">
    <property type="entry name" value="aa-tRNA-synth_I_CS"/>
</dbReference>
<dbReference type="GO" id="GO:0006420">
    <property type="term" value="P:arginyl-tRNA aminoacylation"/>
    <property type="evidence" value="ECO:0007669"/>
    <property type="project" value="InterPro"/>
</dbReference>
<evidence type="ECO:0000256" key="12">
    <source>
        <dbReference type="ARBA" id="ARBA00049339"/>
    </source>
</evidence>
<keyword evidence="17" id="KW-1185">Reference proteome</keyword>
<evidence type="ECO:0000256" key="11">
    <source>
        <dbReference type="ARBA" id="ARBA00033033"/>
    </source>
</evidence>
<evidence type="ECO:0000259" key="15">
    <source>
        <dbReference type="SMART" id="SM01016"/>
    </source>
</evidence>
<evidence type="ECO:0000256" key="6">
    <source>
        <dbReference type="ARBA" id="ARBA00022598"/>
    </source>
</evidence>
<evidence type="ECO:0000256" key="7">
    <source>
        <dbReference type="ARBA" id="ARBA00022741"/>
    </source>
</evidence>
<dbReference type="SMART" id="SM01016">
    <property type="entry name" value="Arg_tRNA_synt_N"/>
    <property type="match status" value="1"/>
</dbReference>
<keyword evidence="5" id="KW-0963">Cytoplasm</keyword>
<protein>
    <recommendedName>
        <fullName evidence="4">arginine--tRNA ligase</fullName>
        <ecNumber evidence="4">6.1.1.19</ecNumber>
    </recommendedName>
    <alternativeName>
        <fullName evidence="11">Arginyl-tRNA synthetase</fullName>
    </alternativeName>
</protein>
<dbReference type="PANTHER" id="PTHR11956:SF5">
    <property type="entry name" value="ARGININE--TRNA LIGASE, CYTOPLASMIC"/>
    <property type="match status" value="1"/>
</dbReference>
<dbReference type="InterPro" id="IPR014729">
    <property type="entry name" value="Rossmann-like_a/b/a_fold"/>
</dbReference>
<organism evidence="16 17">
    <name type="scientific">Stentor coeruleus</name>
    <dbReference type="NCBI Taxonomy" id="5963"/>
    <lineage>
        <taxon>Eukaryota</taxon>
        <taxon>Sar</taxon>
        <taxon>Alveolata</taxon>
        <taxon>Ciliophora</taxon>
        <taxon>Postciliodesmatophora</taxon>
        <taxon>Heterotrichea</taxon>
        <taxon>Heterotrichida</taxon>
        <taxon>Stentoridae</taxon>
        <taxon>Stentor</taxon>
    </lineage>
</organism>
<evidence type="ECO:0000256" key="9">
    <source>
        <dbReference type="ARBA" id="ARBA00022917"/>
    </source>
</evidence>
<evidence type="ECO:0000259" key="14">
    <source>
        <dbReference type="SMART" id="SM00836"/>
    </source>
</evidence>
<evidence type="ECO:0000256" key="3">
    <source>
        <dbReference type="ARBA" id="ARBA00011245"/>
    </source>
</evidence>
<comment type="catalytic activity">
    <reaction evidence="12">
        <text>tRNA(Arg) + L-arginine + ATP = L-arginyl-tRNA(Arg) + AMP + diphosphate</text>
        <dbReference type="Rhea" id="RHEA:20301"/>
        <dbReference type="Rhea" id="RHEA-COMP:9658"/>
        <dbReference type="Rhea" id="RHEA-COMP:9673"/>
        <dbReference type="ChEBI" id="CHEBI:30616"/>
        <dbReference type="ChEBI" id="CHEBI:32682"/>
        <dbReference type="ChEBI" id="CHEBI:33019"/>
        <dbReference type="ChEBI" id="CHEBI:78442"/>
        <dbReference type="ChEBI" id="CHEBI:78513"/>
        <dbReference type="ChEBI" id="CHEBI:456215"/>
        <dbReference type="EC" id="6.1.1.19"/>
    </reaction>
</comment>
<feature type="domain" description="Arginyl tRNA synthetase N-terminal" evidence="15">
    <location>
        <begin position="6"/>
        <end position="94"/>
    </location>
</feature>
<dbReference type="SUPFAM" id="SSF55190">
    <property type="entry name" value="Arginyl-tRNA synthetase (ArgRS), N-terminal 'additional' domain"/>
    <property type="match status" value="1"/>
</dbReference>
<dbReference type="Gene3D" id="1.10.730.10">
    <property type="entry name" value="Isoleucyl-tRNA Synthetase, Domain 1"/>
    <property type="match status" value="1"/>
</dbReference>
<dbReference type="InterPro" id="IPR035684">
    <property type="entry name" value="ArgRS_core"/>
</dbReference>
<gene>
    <name evidence="16" type="ORF">SteCoe_28701</name>
</gene>